<dbReference type="Gene3D" id="1.10.1740.10">
    <property type="match status" value="1"/>
</dbReference>
<comment type="similarity">
    <text evidence="1">Belongs to the sigma-70 factor family. ECF subfamily.</text>
</comment>
<dbReference type="CDD" id="cd06171">
    <property type="entry name" value="Sigma70_r4"/>
    <property type="match status" value="1"/>
</dbReference>
<sequence length="218" mass="24267">MSDAMPVEREPVRLSDEAFKKELTKVLPQLRAFARSLCGNPDLADDLVQETMLKSWAARTRYAADTNFRAWSFTILRNHYFSLTRRYRFTGDWDELVADRLLAAPASQDSCVELRDLMRALTQLPEPQREALILVGAGGISYEETAQITGVAIGTVKSRVARARAALEQILSGGILDMKRSDFDDAQDAVVSIFSYLDQIQHQQSARPSAQGLMALAA</sequence>
<dbReference type="Gene3D" id="1.10.10.10">
    <property type="entry name" value="Winged helix-like DNA-binding domain superfamily/Winged helix DNA-binding domain"/>
    <property type="match status" value="1"/>
</dbReference>
<evidence type="ECO:0000256" key="4">
    <source>
        <dbReference type="ARBA" id="ARBA00023163"/>
    </source>
</evidence>
<organism evidence="7 8">
    <name type="scientific">Sphingomonas bisphenolicum</name>
    <dbReference type="NCBI Taxonomy" id="296544"/>
    <lineage>
        <taxon>Bacteria</taxon>
        <taxon>Pseudomonadati</taxon>
        <taxon>Pseudomonadota</taxon>
        <taxon>Alphaproteobacteria</taxon>
        <taxon>Sphingomonadales</taxon>
        <taxon>Sphingomonadaceae</taxon>
        <taxon>Sphingomonas</taxon>
    </lineage>
</organism>
<name>A0ABN5WF56_9SPHN</name>
<keyword evidence="2" id="KW-0805">Transcription regulation</keyword>
<dbReference type="SUPFAM" id="SSF88946">
    <property type="entry name" value="Sigma2 domain of RNA polymerase sigma factors"/>
    <property type="match status" value="1"/>
</dbReference>
<dbReference type="EMBL" id="AP018817">
    <property type="protein sequence ID" value="BBF70864.1"/>
    <property type="molecule type" value="Genomic_DNA"/>
</dbReference>
<keyword evidence="3" id="KW-0731">Sigma factor</keyword>
<evidence type="ECO:0000259" key="5">
    <source>
        <dbReference type="Pfam" id="PF04542"/>
    </source>
</evidence>
<dbReference type="InterPro" id="IPR014284">
    <property type="entry name" value="RNA_pol_sigma-70_dom"/>
</dbReference>
<evidence type="ECO:0000313" key="8">
    <source>
        <dbReference type="Proteomes" id="UP001059971"/>
    </source>
</evidence>
<evidence type="ECO:0000256" key="1">
    <source>
        <dbReference type="ARBA" id="ARBA00010641"/>
    </source>
</evidence>
<dbReference type="NCBIfam" id="TIGR02937">
    <property type="entry name" value="sigma70-ECF"/>
    <property type="match status" value="1"/>
</dbReference>
<dbReference type="RefSeq" id="WP_261935059.1">
    <property type="nucleotide sequence ID" value="NZ_AP018817.1"/>
</dbReference>
<keyword evidence="4" id="KW-0804">Transcription</keyword>
<evidence type="ECO:0000259" key="6">
    <source>
        <dbReference type="Pfam" id="PF08281"/>
    </source>
</evidence>
<dbReference type="Pfam" id="PF04542">
    <property type="entry name" value="Sigma70_r2"/>
    <property type="match status" value="1"/>
</dbReference>
<reference evidence="7" key="1">
    <citation type="submission" date="2018-07" db="EMBL/GenBank/DDBJ databases">
        <title>Complete genome sequence of Sphingomonas bisphenolicum strain AO1, a bisphenol A degradative bacterium isolated from Japanese farm field.</title>
        <authorList>
            <person name="Murakami M."/>
            <person name="Koh M."/>
            <person name="Koba S."/>
            <person name="Matsumura Y."/>
        </authorList>
    </citation>
    <scope>NUCLEOTIDE SEQUENCE</scope>
    <source>
        <strain evidence="7">AO1</strain>
    </source>
</reference>
<dbReference type="InterPro" id="IPR007627">
    <property type="entry name" value="RNA_pol_sigma70_r2"/>
</dbReference>
<proteinExistence type="inferred from homology"/>
<dbReference type="InterPro" id="IPR013325">
    <property type="entry name" value="RNA_pol_sigma_r2"/>
</dbReference>
<feature type="domain" description="RNA polymerase sigma factor 70 region 4 type 2" evidence="6">
    <location>
        <begin position="115"/>
        <end position="167"/>
    </location>
</feature>
<protein>
    <submittedName>
        <fullName evidence="7">DNA-directed RNA polymerase sigma-70 factor</fullName>
    </submittedName>
</protein>
<dbReference type="InterPro" id="IPR036388">
    <property type="entry name" value="WH-like_DNA-bd_sf"/>
</dbReference>
<dbReference type="InterPro" id="IPR013324">
    <property type="entry name" value="RNA_pol_sigma_r3/r4-like"/>
</dbReference>
<dbReference type="Pfam" id="PF08281">
    <property type="entry name" value="Sigma70_r4_2"/>
    <property type="match status" value="1"/>
</dbReference>
<dbReference type="InterPro" id="IPR039425">
    <property type="entry name" value="RNA_pol_sigma-70-like"/>
</dbReference>
<gene>
    <name evidence="7" type="primary">sigT</name>
    <name evidence="7" type="ORF">SBA_ch1_30640</name>
</gene>
<feature type="domain" description="RNA polymerase sigma-70 region 2" evidence="5">
    <location>
        <begin position="25"/>
        <end position="86"/>
    </location>
</feature>
<dbReference type="GO" id="GO:0000428">
    <property type="term" value="C:DNA-directed RNA polymerase complex"/>
    <property type="evidence" value="ECO:0007669"/>
    <property type="project" value="UniProtKB-KW"/>
</dbReference>
<dbReference type="SUPFAM" id="SSF88659">
    <property type="entry name" value="Sigma3 and sigma4 domains of RNA polymerase sigma factors"/>
    <property type="match status" value="1"/>
</dbReference>
<keyword evidence="8" id="KW-1185">Reference proteome</keyword>
<evidence type="ECO:0000256" key="2">
    <source>
        <dbReference type="ARBA" id="ARBA00023015"/>
    </source>
</evidence>
<evidence type="ECO:0000256" key="3">
    <source>
        <dbReference type="ARBA" id="ARBA00023082"/>
    </source>
</evidence>
<dbReference type="InterPro" id="IPR013249">
    <property type="entry name" value="RNA_pol_sigma70_r4_t2"/>
</dbReference>
<dbReference type="PANTHER" id="PTHR43133:SF25">
    <property type="entry name" value="RNA POLYMERASE SIGMA FACTOR RFAY-RELATED"/>
    <property type="match status" value="1"/>
</dbReference>
<evidence type="ECO:0000313" key="7">
    <source>
        <dbReference type="EMBL" id="BBF70864.1"/>
    </source>
</evidence>
<dbReference type="PANTHER" id="PTHR43133">
    <property type="entry name" value="RNA POLYMERASE ECF-TYPE SIGMA FACTO"/>
    <property type="match status" value="1"/>
</dbReference>
<keyword evidence="7" id="KW-0240">DNA-directed RNA polymerase</keyword>
<accession>A0ABN5WF56</accession>
<dbReference type="Proteomes" id="UP001059971">
    <property type="component" value="Chromosome 1"/>
</dbReference>